<keyword evidence="2" id="KW-1185">Reference proteome</keyword>
<evidence type="ECO:0000313" key="2">
    <source>
        <dbReference type="Proteomes" id="UP001241848"/>
    </source>
</evidence>
<dbReference type="EMBL" id="JAPCKK010000004">
    <property type="protein sequence ID" value="MDP4095642.1"/>
    <property type="molecule type" value="Genomic_DNA"/>
</dbReference>
<dbReference type="Proteomes" id="UP001241848">
    <property type="component" value="Unassembled WGS sequence"/>
</dbReference>
<evidence type="ECO:0000313" key="1">
    <source>
        <dbReference type="EMBL" id="MDP4095642.1"/>
    </source>
</evidence>
<reference evidence="1 2" key="1">
    <citation type="submission" date="2022-10" db="EMBL/GenBank/DDBJ databases">
        <title>Paenibacillus description and whole genome data of maize root bacterial community.</title>
        <authorList>
            <person name="Marton D."/>
            <person name="Farkas M."/>
            <person name="Cserhati M."/>
        </authorList>
    </citation>
    <scope>NUCLEOTIDE SEQUENCE [LARGE SCALE GENOMIC DNA]</scope>
    <source>
        <strain evidence="1 2">P96</strain>
    </source>
</reference>
<protein>
    <submittedName>
        <fullName evidence="1">Uncharacterized protein</fullName>
    </submittedName>
</protein>
<accession>A0ABT9FLN0</accession>
<proteinExistence type="predicted"/>
<sequence>MFKIITKDSKIYIGNVASPDNQVTAADYRQVGKILNQFNVISIYGHDEMILPRGHIKGWFEI</sequence>
<comment type="caution">
    <text evidence="1">The sequence shown here is derived from an EMBL/GenBank/DDBJ whole genome shotgun (WGS) entry which is preliminary data.</text>
</comment>
<dbReference type="RefSeq" id="WP_305753278.1">
    <property type="nucleotide sequence ID" value="NZ_JAPCKK010000004.1"/>
</dbReference>
<name>A0ABT9FLN0_9BACL</name>
<organism evidence="1 2">
    <name type="scientific">Paenibacillus zeirhizosphaerae</name>
    <dbReference type="NCBI Taxonomy" id="2987519"/>
    <lineage>
        <taxon>Bacteria</taxon>
        <taxon>Bacillati</taxon>
        <taxon>Bacillota</taxon>
        <taxon>Bacilli</taxon>
        <taxon>Bacillales</taxon>
        <taxon>Paenibacillaceae</taxon>
        <taxon>Paenibacillus</taxon>
    </lineage>
</organism>
<gene>
    <name evidence="1" type="ORF">OIN60_02395</name>
</gene>